<evidence type="ECO:0000256" key="4">
    <source>
        <dbReference type="ARBA" id="ARBA00016352"/>
    </source>
</evidence>
<dbReference type="KEGG" id="enn:FRE64_09590"/>
<dbReference type="RefSeq" id="WP_146295863.1">
    <property type="nucleotide sequence ID" value="NZ_CP042326.1"/>
</dbReference>
<dbReference type="FunFam" id="3.40.50.720:FF:000039">
    <property type="entry name" value="Alcohol dehydrogenase AdhP"/>
    <property type="match status" value="1"/>
</dbReference>
<dbReference type="OrthoDB" id="9770526at2"/>
<evidence type="ECO:0000313" key="13">
    <source>
        <dbReference type="EMBL" id="QDZ40178.1"/>
    </source>
</evidence>
<evidence type="ECO:0000256" key="3">
    <source>
        <dbReference type="ARBA" id="ARBA00013190"/>
    </source>
</evidence>
<dbReference type="EMBL" id="CP042326">
    <property type="protein sequence ID" value="QDZ40178.1"/>
    <property type="molecule type" value="Genomic_DNA"/>
</dbReference>
<dbReference type="Gene3D" id="3.90.180.10">
    <property type="entry name" value="Medium-chain alcohol dehydrogenases, catalytic domain"/>
    <property type="match status" value="1"/>
</dbReference>
<comment type="cofactor">
    <cofactor evidence="1 11">
        <name>Zn(2+)</name>
        <dbReference type="ChEBI" id="CHEBI:29105"/>
    </cofactor>
</comment>
<keyword evidence="14" id="KW-1185">Reference proteome</keyword>
<keyword evidence="6 11" id="KW-0862">Zinc</keyword>
<evidence type="ECO:0000256" key="5">
    <source>
        <dbReference type="ARBA" id="ARBA00022723"/>
    </source>
</evidence>
<evidence type="ECO:0000256" key="8">
    <source>
        <dbReference type="ARBA" id="ARBA00023027"/>
    </source>
</evidence>
<evidence type="ECO:0000256" key="10">
    <source>
        <dbReference type="ARBA" id="ARBA00049243"/>
    </source>
</evidence>
<keyword evidence="5 11" id="KW-0479">Metal-binding</keyword>
<dbReference type="PROSITE" id="PS00059">
    <property type="entry name" value="ADH_ZINC"/>
    <property type="match status" value="1"/>
</dbReference>
<dbReference type="Proteomes" id="UP000318453">
    <property type="component" value="Chromosome"/>
</dbReference>
<feature type="domain" description="Enoyl reductase (ER)" evidence="12">
    <location>
        <begin position="14"/>
        <end position="338"/>
    </location>
</feature>
<evidence type="ECO:0000259" key="12">
    <source>
        <dbReference type="SMART" id="SM00829"/>
    </source>
</evidence>
<protein>
    <recommendedName>
        <fullName evidence="4">Alcohol dehydrogenase</fullName>
        <ecNumber evidence="3">1.1.1.1</ecNumber>
    </recommendedName>
</protein>
<dbReference type="SUPFAM" id="SSF50129">
    <property type="entry name" value="GroES-like"/>
    <property type="match status" value="1"/>
</dbReference>
<evidence type="ECO:0000313" key="14">
    <source>
        <dbReference type="Proteomes" id="UP000318453"/>
    </source>
</evidence>
<dbReference type="PANTHER" id="PTHR42940">
    <property type="entry name" value="ALCOHOL DEHYDROGENASE 1-RELATED"/>
    <property type="match status" value="1"/>
</dbReference>
<reference evidence="13" key="1">
    <citation type="submission" date="2019-08" db="EMBL/GenBank/DDBJ databases">
        <title>Carotenoids and Carotenoid Binding Proteins in the Halophilic Cyanobacterium Euhalothece sp. ZM00.</title>
        <authorList>
            <person name="Cho S.M."/>
            <person name="Song J.Y."/>
            <person name="Park Y.-I."/>
        </authorList>
    </citation>
    <scope>NUCLEOTIDE SEQUENCE [LARGE SCALE GENOMIC DNA]</scope>
    <source>
        <strain evidence="13">Z-M001</strain>
    </source>
</reference>
<dbReference type="CDD" id="cd08297">
    <property type="entry name" value="CAD3"/>
    <property type="match status" value="1"/>
</dbReference>
<dbReference type="NCBIfam" id="NF006940">
    <property type="entry name" value="PRK09422.1"/>
    <property type="match status" value="1"/>
</dbReference>
<organism evidence="13 14">
    <name type="scientific">Euhalothece natronophila Z-M001</name>
    <dbReference type="NCBI Taxonomy" id="522448"/>
    <lineage>
        <taxon>Bacteria</taxon>
        <taxon>Bacillati</taxon>
        <taxon>Cyanobacteriota</taxon>
        <taxon>Cyanophyceae</taxon>
        <taxon>Oscillatoriophycideae</taxon>
        <taxon>Chroococcales</taxon>
        <taxon>Halothecacae</taxon>
        <taxon>Halothece cluster</taxon>
        <taxon>Euhalothece</taxon>
    </lineage>
</organism>
<gene>
    <name evidence="13" type="primary">adhP</name>
    <name evidence="13" type="ORF">FRE64_09590</name>
</gene>
<dbReference type="SMART" id="SM00829">
    <property type="entry name" value="PKS_ER"/>
    <property type="match status" value="1"/>
</dbReference>
<evidence type="ECO:0000256" key="1">
    <source>
        <dbReference type="ARBA" id="ARBA00001947"/>
    </source>
</evidence>
<dbReference type="PANTHER" id="PTHR42940:SF8">
    <property type="entry name" value="VACUOLAR PROTEIN SORTING-ASSOCIATED PROTEIN 11"/>
    <property type="match status" value="1"/>
</dbReference>
<dbReference type="InterPro" id="IPR013149">
    <property type="entry name" value="ADH-like_C"/>
</dbReference>
<dbReference type="GO" id="GO:0004022">
    <property type="term" value="F:alcohol dehydrogenase (NAD+) activity"/>
    <property type="evidence" value="ECO:0007669"/>
    <property type="project" value="UniProtKB-EC"/>
</dbReference>
<evidence type="ECO:0000256" key="6">
    <source>
        <dbReference type="ARBA" id="ARBA00022833"/>
    </source>
</evidence>
<dbReference type="Gene3D" id="3.40.50.720">
    <property type="entry name" value="NAD(P)-binding Rossmann-like Domain"/>
    <property type="match status" value="1"/>
</dbReference>
<sequence>MGNTMKAALVEEFGKPLQLKEVEIPKPEAGQALVKLEVSGVCHTDVHAADGDWPIKPNLPFIPGHEGVGHVVEVGPNVTHLKEGDHVGIPWLHTSCSYCEYCVSGRENLCLSQENTGYSVNGTFAEYVLADADHATKIPQPLDSAQAAPILCAGVTTYRGLKETNTKPGDWVVISGIGGLGHLGVQYAKAMGLHVIALSRTPEKLELARQLGAEETINVTETDPGQAVQDKIGGAHGALVTAVSTQAFQQAVSTLRRGGTLSMVGLPPGEFPLSIFEMILKGIDIRGSIVGTRTDLREALQFGAEGKVKAQIETQPLDHVNTIMERLKNGDVNGRVVLSIT</sequence>
<evidence type="ECO:0000256" key="7">
    <source>
        <dbReference type="ARBA" id="ARBA00023002"/>
    </source>
</evidence>
<comment type="catalytic activity">
    <reaction evidence="10">
        <text>a primary alcohol + NAD(+) = an aldehyde + NADH + H(+)</text>
        <dbReference type="Rhea" id="RHEA:10736"/>
        <dbReference type="ChEBI" id="CHEBI:15378"/>
        <dbReference type="ChEBI" id="CHEBI:15734"/>
        <dbReference type="ChEBI" id="CHEBI:17478"/>
        <dbReference type="ChEBI" id="CHEBI:57540"/>
        <dbReference type="ChEBI" id="CHEBI:57945"/>
        <dbReference type="EC" id="1.1.1.1"/>
    </reaction>
</comment>
<dbReference type="FunFam" id="3.90.180.10:FF:000002">
    <property type="entry name" value="Alcohol dehydrogenase AdhP"/>
    <property type="match status" value="1"/>
</dbReference>
<keyword evidence="8" id="KW-0520">NAD</keyword>
<dbReference type="InterPro" id="IPR013154">
    <property type="entry name" value="ADH-like_N"/>
</dbReference>
<evidence type="ECO:0000256" key="11">
    <source>
        <dbReference type="RuleBase" id="RU361277"/>
    </source>
</evidence>
<evidence type="ECO:0000256" key="2">
    <source>
        <dbReference type="ARBA" id="ARBA00008072"/>
    </source>
</evidence>
<dbReference type="AlphaFoldDB" id="A0A5B8NMF9"/>
<dbReference type="Pfam" id="PF08240">
    <property type="entry name" value="ADH_N"/>
    <property type="match status" value="1"/>
</dbReference>
<proteinExistence type="inferred from homology"/>
<dbReference type="InterPro" id="IPR011032">
    <property type="entry name" value="GroES-like_sf"/>
</dbReference>
<dbReference type="InterPro" id="IPR002328">
    <property type="entry name" value="ADH_Zn_CS"/>
</dbReference>
<dbReference type="InterPro" id="IPR036291">
    <property type="entry name" value="NAD(P)-bd_dom_sf"/>
</dbReference>
<dbReference type="InterPro" id="IPR020843">
    <property type="entry name" value="ER"/>
</dbReference>
<keyword evidence="7 13" id="KW-0560">Oxidoreductase</keyword>
<comment type="similarity">
    <text evidence="2 11">Belongs to the zinc-containing alcohol dehydrogenase family.</text>
</comment>
<dbReference type="EC" id="1.1.1.1" evidence="3"/>
<comment type="catalytic activity">
    <reaction evidence="9">
        <text>a secondary alcohol + NAD(+) = a ketone + NADH + H(+)</text>
        <dbReference type="Rhea" id="RHEA:10740"/>
        <dbReference type="ChEBI" id="CHEBI:15378"/>
        <dbReference type="ChEBI" id="CHEBI:17087"/>
        <dbReference type="ChEBI" id="CHEBI:35681"/>
        <dbReference type="ChEBI" id="CHEBI:57540"/>
        <dbReference type="ChEBI" id="CHEBI:57945"/>
        <dbReference type="EC" id="1.1.1.1"/>
    </reaction>
</comment>
<evidence type="ECO:0000256" key="9">
    <source>
        <dbReference type="ARBA" id="ARBA00049164"/>
    </source>
</evidence>
<dbReference type="SUPFAM" id="SSF51735">
    <property type="entry name" value="NAD(P)-binding Rossmann-fold domains"/>
    <property type="match status" value="1"/>
</dbReference>
<accession>A0A5B8NMF9</accession>
<name>A0A5B8NMF9_9CHRO</name>
<dbReference type="Pfam" id="PF00107">
    <property type="entry name" value="ADH_zinc_N"/>
    <property type="match status" value="1"/>
</dbReference>
<dbReference type="GO" id="GO:0008270">
    <property type="term" value="F:zinc ion binding"/>
    <property type="evidence" value="ECO:0007669"/>
    <property type="project" value="InterPro"/>
</dbReference>